<dbReference type="AlphaFoldDB" id="A0A250FQ26"/>
<evidence type="ECO:0000313" key="2">
    <source>
        <dbReference type="EMBL" id="ATA87101.1"/>
    </source>
</evidence>
<proteinExistence type="predicted"/>
<dbReference type="RefSeq" id="WP_095910398.1">
    <property type="nucleotide sequence ID" value="NZ_CALAHR010000022.1"/>
</dbReference>
<dbReference type="Pfam" id="PF13590">
    <property type="entry name" value="DUF4136"/>
    <property type="match status" value="1"/>
</dbReference>
<dbReference type="Proteomes" id="UP000217250">
    <property type="component" value="Chromosome"/>
</dbReference>
<protein>
    <recommendedName>
        <fullName evidence="1">DUF4136 domain-containing protein</fullName>
    </recommendedName>
</protein>
<sequence>MKPFITLAIVATVLTSCAGIQVSSDYDSKAPFAQYKTFAFLKEGIDKAEVSDLDKKRILRSIESRMLEKGYTLSETPDIFVNFFTRERERQDLYQTVGVGWGWGPVWGSTVQVTPTQTEGILFIDIIDGKGKDLIWQGKGAGMLSERANKDEQIDKFVSEILKQYPPQQVKKP</sequence>
<evidence type="ECO:0000259" key="1">
    <source>
        <dbReference type="Pfam" id="PF13590"/>
    </source>
</evidence>
<dbReference type="InterPro" id="IPR025411">
    <property type="entry name" value="DUF4136"/>
</dbReference>
<accession>A0A250FQ26</accession>
<feature type="domain" description="DUF4136" evidence="1">
    <location>
        <begin position="22"/>
        <end position="167"/>
    </location>
</feature>
<dbReference type="EMBL" id="CP022386">
    <property type="protein sequence ID" value="ATA87101.1"/>
    <property type="molecule type" value="Genomic_DNA"/>
</dbReference>
<dbReference type="PROSITE" id="PS51257">
    <property type="entry name" value="PROKAR_LIPOPROTEIN"/>
    <property type="match status" value="1"/>
</dbReference>
<dbReference type="Gene3D" id="3.30.160.670">
    <property type="match status" value="1"/>
</dbReference>
<organism evidence="2 3">
    <name type="scientific">Capnocytophaga gingivalis</name>
    <dbReference type="NCBI Taxonomy" id="1017"/>
    <lineage>
        <taxon>Bacteria</taxon>
        <taxon>Pseudomonadati</taxon>
        <taxon>Bacteroidota</taxon>
        <taxon>Flavobacteriia</taxon>
        <taxon>Flavobacteriales</taxon>
        <taxon>Flavobacteriaceae</taxon>
        <taxon>Capnocytophaga</taxon>
    </lineage>
</organism>
<gene>
    <name evidence="2" type="ORF">CGC50_07985</name>
</gene>
<evidence type="ECO:0000313" key="3">
    <source>
        <dbReference type="Proteomes" id="UP000217250"/>
    </source>
</evidence>
<dbReference type="OrthoDB" id="5432251at2"/>
<name>A0A250FQ26_9FLAO</name>
<dbReference type="KEGG" id="cgh:CGC50_07985"/>
<dbReference type="GeneID" id="84808492"/>
<reference evidence="3" key="1">
    <citation type="submission" date="2017-06" db="EMBL/GenBank/DDBJ databases">
        <title>Capnocytophaga spp. assemblies.</title>
        <authorList>
            <person name="Gulvik C.A."/>
        </authorList>
    </citation>
    <scope>NUCLEOTIDE SEQUENCE [LARGE SCALE GENOMIC DNA]</scope>
    <source>
        <strain evidence="3">H1496</strain>
    </source>
</reference>